<accession>A0A0A2SSZ4</accession>
<organism evidence="2 3">
    <name type="scientific">Legionella norrlandica</name>
    <dbReference type="NCBI Taxonomy" id="1498499"/>
    <lineage>
        <taxon>Bacteria</taxon>
        <taxon>Pseudomonadati</taxon>
        <taxon>Pseudomonadota</taxon>
        <taxon>Gammaproteobacteria</taxon>
        <taxon>Legionellales</taxon>
        <taxon>Legionellaceae</taxon>
        <taxon>Legionella</taxon>
    </lineage>
</organism>
<reference evidence="2 3" key="1">
    <citation type="submission" date="2014-05" db="EMBL/GenBank/DDBJ databases">
        <authorList>
            <person name="Rizzardi K."/>
            <person name="Winiecka-Krusnell J."/>
            <person name="Ramliden M."/>
            <person name="Alm E."/>
            <person name="Andersson S."/>
            <person name="Byfors S."/>
        </authorList>
    </citation>
    <scope>NUCLEOTIDE SEQUENCE [LARGE SCALE GENOMIC DNA]</scope>
    <source>
        <strain evidence="2 3">LEGN</strain>
    </source>
</reference>
<dbReference type="PANTHER" id="PTHR43792:SF10">
    <property type="entry name" value="N-ACETYLTRANSFERASE DOMAIN-CONTAINING PROTEIN"/>
    <property type="match status" value="1"/>
</dbReference>
<dbReference type="InterPro" id="IPR051531">
    <property type="entry name" value="N-acetyltransferase"/>
</dbReference>
<comment type="caution">
    <text evidence="2">The sequence shown here is derived from an EMBL/GenBank/DDBJ whole genome shotgun (WGS) entry which is preliminary data.</text>
</comment>
<dbReference type="InterPro" id="IPR016181">
    <property type="entry name" value="Acyl_CoA_acyltransferase"/>
</dbReference>
<dbReference type="Proteomes" id="UP000054422">
    <property type="component" value="Unassembled WGS sequence"/>
</dbReference>
<dbReference type="PANTHER" id="PTHR43792">
    <property type="entry name" value="GNAT FAMILY, PUTATIVE (AFU_ORTHOLOGUE AFUA_3G00765)-RELATED-RELATED"/>
    <property type="match status" value="1"/>
</dbReference>
<evidence type="ECO:0000313" key="2">
    <source>
        <dbReference type="EMBL" id="KGP64255.1"/>
    </source>
</evidence>
<dbReference type="CDD" id="cd04301">
    <property type="entry name" value="NAT_SF"/>
    <property type="match status" value="1"/>
</dbReference>
<dbReference type="SUPFAM" id="SSF55729">
    <property type="entry name" value="Acyl-CoA N-acyltransferases (Nat)"/>
    <property type="match status" value="1"/>
</dbReference>
<keyword evidence="3" id="KW-1185">Reference proteome</keyword>
<dbReference type="STRING" id="1498499.EP47_04180"/>
<dbReference type="Pfam" id="PF13302">
    <property type="entry name" value="Acetyltransf_3"/>
    <property type="match status" value="1"/>
</dbReference>
<evidence type="ECO:0000313" key="3">
    <source>
        <dbReference type="Proteomes" id="UP000054422"/>
    </source>
</evidence>
<protein>
    <submittedName>
        <fullName evidence="2">Acetyltransferase</fullName>
    </submittedName>
</protein>
<keyword evidence="2" id="KW-0808">Transferase</keyword>
<gene>
    <name evidence="2" type="ORF">EP47_04180</name>
</gene>
<dbReference type="GO" id="GO:0016747">
    <property type="term" value="F:acyltransferase activity, transferring groups other than amino-acyl groups"/>
    <property type="evidence" value="ECO:0007669"/>
    <property type="project" value="InterPro"/>
</dbReference>
<dbReference type="Gene3D" id="3.40.630.30">
    <property type="match status" value="1"/>
</dbReference>
<feature type="domain" description="N-acetyltransferase" evidence="1">
    <location>
        <begin position="11"/>
        <end position="162"/>
    </location>
</feature>
<dbReference type="OrthoDB" id="9801656at2"/>
<dbReference type="EMBL" id="JNCF01000003">
    <property type="protein sequence ID" value="KGP64255.1"/>
    <property type="molecule type" value="Genomic_DNA"/>
</dbReference>
<dbReference type="RefSeq" id="WP_035886961.1">
    <property type="nucleotide sequence ID" value="NZ_JNCF01000003.1"/>
</dbReference>
<proteinExistence type="predicted"/>
<sequence>MEDYLIKTKHLGIRFLKKDDDNYLKLVEKDPIVKEFFPEGPLSDKEIKDYINECLVTCKNKHLPCLVIFKLSNNEFVGEAYFDQIETGEIKVGYLLHQKFWNRGYATEMLKALLNWARDHIDTDYIVAYADKHNLASFRVMEKSGMKYYKKGRYLDMDCYFYRIRNR</sequence>
<dbReference type="PROSITE" id="PS51186">
    <property type="entry name" value="GNAT"/>
    <property type="match status" value="1"/>
</dbReference>
<dbReference type="AlphaFoldDB" id="A0A0A2SSZ4"/>
<dbReference type="InterPro" id="IPR000182">
    <property type="entry name" value="GNAT_dom"/>
</dbReference>
<name>A0A0A2SSZ4_9GAMM</name>
<evidence type="ECO:0000259" key="1">
    <source>
        <dbReference type="PROSITE" id="PS51186"/>
    </source>
</evidence>